<reference evidence="2 3" key="1">
    <citation type="submission" date="2020-05" db="EMBL/GenBank/DDBJ databases">
        <title>Vigna angularis (adzuki bean) Var. LongXiaoDou No. 4 denovo assembly.</title>
        <authorList>
            <person name="Xiang H."/>
        </authorList>
    </citation>
    <scope>NUCLEOTIDE SEQUENCE [LARGE SCALE GENOMIC DNA]</scope>
    <source>
        <tissue evidence="2">Leaf</tissue>
    </source>
</reference>
<protein>
    <submittedName>
        <fullName evidence="2">Uncharacterized protein</fullName>
    </submittedName>
</protein>
<dbReference type="Proteomes" id="UP000743370">
    <property type="component" value="Unassembled WGS sequence"/>
</dbReference>
<feature type="region of interest" description="Disordered" evidence="1">
    <location>
        <begin position="94"/>
        <end position="116"/>
    </location>
</feature>
<name>A0A8T0LEW6_PHAAN</name>
<proteinExistence type="predicted"/>
<gene>
    <name evidence="2" type="ORF">HKW66_Vig0041200</name>
</gene>
<evidence type="ECO:0000256" key="1">
    <source>
        <dbReference type="SAM" id="MobiDB-lite"/>
    </source>
</evidence>
<evidence type="ECO:0000313" key="2">
    <source>
        <dbReference type="EMBL" id="KAG2409298.1"/>
    </source>
</evidence>
<comment type="caution">
    <text evidence="2">The sequence shown here is derived from an EMBL/GenBank/DDBJ whole genome shotgun (WGS) entry which is preliminary data.</text>
</comment>
<feature type="compositionally biased region" description="Basic and acidic residues" evidence="1">
    <location>
        <begin position="94"/>
        <end position="105"/>
    </location>
</feature>
<evidence type="ECO:0000313" key="3">
    <source>
        <dbReference type="Proteomes" id="UP000743370"/>
    </source>
</evidence>
<organism evidence="2 3">
    <name type="scientific">Phaseolus angularis</name>
    <name type="common">Azuki bean</name>
    <name type="synonym">Vigna angularis</name>
    <dbReference type="NCBI Taxonomy" id="3914"/>
    <lineage>
        <taxon>Eukaryota</taxon>
        <taxon>Viridiplantae</taxon>
        <taxon>Streptophyta</taxon>
        <taxon>Embryophyta</taxon>
        <taxon>Tracheophyta</taxon>
        <taxon>Spermatophyta</taxon>
        <taxon>Magnoliopsida</taxon>
        <taxon>eudicotyledons</taxon>
        <taxon>Gunneridae</taxon>
        <taxon>Pentapetalae</taxon>
        <taxon>rosids</taxon>
        <taxon>fabids</taxon>
        <taxon>Fabales</taxon>
        <taxon>Fabaceae</taxon>
        <taxon>Papilionoideae</taxon>
        <taxon>50 kb inversion clade</taxon>
        <taxon>NPAAA clade</taxon>
        <taxon>indigoferoid/millettioid clade</taxon>
        <taxon>Phaseoleae</taxon>
        <taxon>Vigna</taxon>
    </lineage>
</organism>
<dbReference type="EMBL" id="JABFOF010000001">
    <property type="protein sequence ID" value="KAG2409298.1"/>
    <property type="molecule type" value="Genomic_DNA"/>
</dbReference>
<accession>A0A8T0LEW6</accession>
<dbReference type="AlphaFoldDB" id="A0A8T0LEW6"/>
<feature type="region of interest" description="Disordered" evidence="1">
    <location>
        <begin position="1"/>
        <end position="26"/>
    </location>
</feature>
<sequence>MIIDLSSSEESAEKGDQGYENNTSSSSVPFLVSSLILGSTDTEFQLGTKVSFRLALNEKELREALSWHDELVNIQYIPLDEDVGVEPNAEVVAEDRATEDGEVVRDQVNGQGGDQE</sequence>